<dbReference type="EMBL" id="BJWL01000005">
    <property type="protein sequence ID" value="GFY86693.1"/>
    <property type="molecule type" value="Genomic_DNA"/>
</dbReference>
<name>A0A7J0EJP7_9ERIC</name>
<organism evidence="2 3">
    <name type="scientific">Actinidia rufa</name>
    <dbReference type="NCBI Taxonomy" id="165716"/>
    <lineage>
        <taxon>Eukaryota</taxon>
        <taxon>Viridiplantae</taxon>
        <taxon>Streptophyta</taxon>
        <taxon>Embryophyta</taxon>
        <taxon>Tracheophyta</taxon>
        <taxon>Spermatophyta</taxon>
        <taxon>Magnoliopsida</taxon>
        <taxon>eudicotyledons</taxon>
        <taxon>Gunneridae</taxon>
        <taxon>Pentapetalae</taxon>
        <taxon>asterids</taxon>
        <taxon>Ericales</taxon>
        <taxon>Actinidiaceae</taxon>
        <taxon>Actinidia</taxon>
    </lineage>
</organism>
<proteinExistence type="predicted"/>
<comment type="caution">
    <text evidence="2">The sequence shown here is derived from an EMBL/GenBank/DDBJ whole genome shotgun (WGS) entry which is preliminary data.</text>
</comment>
<accession>A0A7J0EJP7</accession>
<evidence type="ECO:0000256" key="1">
    <source>
        <dbReference type="SAM" id="Coils"/>
    </source>
</evidence>
<keyword evidence="3" id="KW-1185">Reference proteome</keyword>
<keyword evidence="1" id="KW-0175">Coiled coil</keyword>
<gene>
    <name evidence="2" type="ORF">Acr_05g0003320</name>
</gene>
<feature type="coiled-coil region" evidence="1">
    <location>
        <begin position="49"/>
        <end position="76"/>
    </location>
</feature>
<evidence type="ECO:0000313" key="3">
    <source>
        <dbReference type="Proteomes" id="UP000585474"/>
    </source>
</evidence>
<protein>
    <submittedName>
        <fullName evidence="2">Uncharacterized protein</fullName>
    </submittedName>
</protein>
<reference evidence="2 3" key="1">
    <citation type="submission" date="2019-07" db="EMBL/GenBank/DDBJ databases">
        <title>De Novo Assembly of kiwifruit Actinidia rufa.</title>
        <authorList>
            <person name="Sugita-Konishi S."/>
            <person name="Sato K."/>
            <person name="Mori E."/>
            <person name="Abe Y."/>
            <person name="Kisaki G."/>
            <person name="Hamano K."/>
            <person name="Suezawa K."/>
            <person name="Otani M."/>
            <person name="Fukuda T."/>
            <person name="Manabe T."/>
            <person name="Gomi K."/>
            <person name="Tabuchi M."/>
            <person name="Akimitsu K."/>
            <person name="Kataoka I."/>
        </authorList>
    </citation>
    <scope>NUCLEOTIDE SEQUENCE [LARGE SCALE GENOMIC DNA]</scope>
    <source>
        <strain evidence="3">cv. Fuchu</strain>
    </source>
</reference>
<dbReference type="Proteomes" id="UP000585474">
    <property type="component" value="Unassembled WGS sequence"/>
</dbReference>
<sequence length="145" mass="16074">MTPVWPLHGRSCFLRTLPTSQKRLRRDPRSYGDATSSKPLESCGLQLAVSQAEKDKEKARNKAVTAKAQRDKALQSLVELYAVACGSIYGQLGILEDNSAWAKYAPVTDLLGFPEPYSPLILLGFIKKEYMNQPTEEDGEEAQAN</sequence>
<dbReference type="AlphaFoldDB" id="A0A7J0EJP7"/>
<evidence type="ECO:0000313" key="2">
    <source>
        <dbReference type="EMBL" id="GFY86693.1"/>
    </source>
</evidence>